<dbReference type="PANTHER" id="PTHR42945">
    <property type="entry name" value="HISTIDINE BIOSYNTHESIS BIFUNCTIONAL PROTEIN"/>
    <property type="match status" value="1"/>
</dbReference>
<dbReference type="AlphaFoldDB" id="A0A1D4HFA1"/>
<comment type="pathway">
    <text evidence="4 15">Amino-acid biosynthesis; L-histidine biosynthesis; L-histidine from 5-phospho-alpha-D-ribose 1-diphosphate: step 3/9.</text>
</comment>
<dbReference type="GO" id="GO:0005737">
    <property type="term" value="C:cytoplasm"/>
    <property type="evidence" value="ECO:0007669"/>
    <property type="project" value="UniProtKB-SubCell"/>
</dbReference>
<evidence type="ECO:0000256" key="4">
    <source>
        <dbReference type="ARBA" id="ARBA00005169"/>
    </source>
</evidence>
<evidence type="ECO:0000259" key="16">
    <source>
        <dbReference type="Pfam" id="PF01502"/>
    </source>
</evidence>
<dbReference type="NCBIfam" id="NF002747">
    <property type="entry name" value="PRK02759.1"/>
    <property type="match status" value="1"/>
</dbReference>
<reference evidence="18 20" key="2">
    <citation type="submission" date="2016-09" db="EMBL/GenBank/DDBJ databases">
        <authorList>
            <consortium name="Pathogen Informatics"/>
        </authorList>
    </citation>
    <scope>NUCLEOTIDE SEQUENCE [LARGE SCALE GENOMIC DNA]</scope>
    <source>
        <strain evidence="18 20">82B</strain>
    </source>
</reference>
<keyword evidence="11 15" id="KW-0378">Hydrolase</keyword>
<dbReference type="FunFam" id="3.10.20.810:FF:000001">
    <property type="entry name" value="Histidine biosynthesis bifunctional protein HisIE"/>
    <property type="match status" value="1"/>
</dbReference>
<dbReference type="GO" id="GO:0005524">
    <property type="term" value="F:ATP binding"/>
    <property type="evidence" value="ECO:0007669"/>
    <property type="project" value="UniProtKB-KW"/>
</dbReference>
<dbReference type="EMBL" id="FMPI01000002">
    <property type="protein sequence ID" value="SCS35839.1"/>
    <property type="molecule type" value="Genomic_DNA"/>
</dbReference>
<feature type="region of interest" description="Phosphoribosyl-ATP pyrophosphohydrolase" evidence="15">
    <location>
        <begin position="107"/>
        <end position="210"/>
    </location>
</feature>
<feature type="domain" description="Phosphoribosyl-AMP cyclohydrolase" evidence="16">
    <location>
        <begin position="27"/>
        <end position="100"/>
    </location>
</feature>
<keyword evidence="19" id="KW-1185">Reference proteome</keyword>
<proteinExistence type="inferred from homology"/>
<dbReference type="EC" id="3.6.1.31" evidence="15"/>
<evidence type="ECO:0000256" key="15">
    <source>
        <dbReference type="HAMAP-Rule" id="MF_01019"/>
    </source>
</evidence>
<dbReference type="HAMAP" id="MF_01019">
    <property type="entry name" value="HisIE"/>
    <property type="match status" value="1"/>
</dbReference>
<dbReference type="GO" id="GO:0004636">
    <property type="term" value="F:phosphoribosyl-ATP diphosphatase activity"/>
    <property type="evidence" value="ECO:0007669"/>
    <property type="project" value="UniProtKB-UniRule"/>
</dbReference>
<protein>
    <recommendedName>
        <fullName evidence="15">Histidine biosynthesis bifunctional protein HisIE</fullName>
    </recommendedName>
    <domain>
        <recommendedName>
            <fullName evidence="15">Phosphoribosyl-AMP cyclohydrolase</fullName>
            <shortName evidence="15">PRA-CH</shortName>
            <ecNumber evidence="15">3.5.4.19</ecNumber>
        </recommendedName>
    </domain>
    <domain>
        <recommendedName>
            <fullName evidence="15">Phosphoribosyl-ATP pyrophosphatase</fullName>
            <shortName evidence="15">PRA-PH</shortName>
            <ecNumber evidence="15">3.6.1.31</ecNumber>
        </recommendedName>
    </domain>
</protein>
<comment type="catalytic activity">
    <reaction evidence="1 15">
        <text>1-(5-phospho-beta-D-ribosyl)-5'-AMP + H2O = 1-(5-phospho-beta-D-ribosyl)-5-[(5-phospho-beta-D-ribosylamino)methylideneamino]imidazole-4-carboxamide</text>
        <dbReference type="Rhea" id="RHEA:20049"/>
        <dbReference type="ChEBI" id="CHEBI:15377"/>
        <dbReference type="ChEBI" id="CHEBI:58435"/>
        <dbReference type="ChEBI" id="CHEBI:59457"/>
        <dbReference type="EC" id="3.5.4.19"/>
    </reaction>
</comment>
<dbReference type="EC" id="3.5.4.19" evidence="15"/>
<evidence type="ECO:0000313" key="19">
    <source>
        <dbReference type="Proteomes" id="UP000095412"/>
    </source>
</evidence>
<dbReference type="InterPro" id="IPR021130">
    <property type="entry name" value="PRib-ATP_PPHydrolase-like"/>
</dbReference>
<evidence type="ECO:0000256" key="1">
    <source>
        <dbReference type="ARBA" id="ARBA00000024"/>
    </source>
</evidence>
<evidence type="ECO:0000256" key="11">
    <source>
        <dbReference type="ARBA" id="ARBA00022801"/>
    </source>
</evidence>
<reference evidence="17 19" key="1">
    <citation type="submission" date="2016-09" db="EMBL/GenBank/DDBJ databases">
        <authorList>
            <consortium name="Pathogen Informatics"/>
            <person name="Sun Q."/>
            <person name="Inoue M."/>
        </authorList>
    </citation>
    <scope>NUCLEOTIDE SEQUENCE [LARGE SCALE GENOMIC DNA]</scope>
    <source>
        <strain evidence="17 19">82C</strain>
    </source>
</reference>
<comment type="catalytic activity">
    <reaction evidence="2 15">
        <text>1-(5-phospho-beta-D-ribosyl)-ATP + H2O = 1-(5-phospho-beta-D-ribosyl)-5'-AMP + diphosphate + H(+)</text>
        <dbReference type="Rhea" id="RHEA:22828"/>
        <dbReference type="ChEBI" id="CHEBI:15377"/>
        <dbReference type="ChEBI" id="CHEBI:15378"/>
        <dbReference type="ChEBI" id="CHEBI:33019"/>
        <dbReference type="ChEBI" id="CHEBI:59457"/>
        <dbReference type="ChEBI" id="CHEBI:73183"/>
        <dbReference type="EC" id="3.6.1.31"/>
    </reaction>
</comment>
<evidence type="ECO:0000256" key="3">
    <source>
        <dbReference type="ARBA" id="ARBA00004496"/>
    </source>
</evidence>
<dbReference type="Pfam" id="PF01502">
    <property type="entry name" value="PRA-CH"/>
    <property type="match status" value="1"/>
</dbReference>
<keyword evidence="14 15" id="KW-0511">Multifunctional enzyme</keyword>
<dbReference type="Proteomes" id="UP000095768">
    <property type="component" value="Unassembled WGS sequence"/>
</dbReference>
<evidence type="ECO:0000256" key="2">
    <source>
        <dbReference type="ARBA" id="ARBA00001460"/>
    </source>
</evidence>
<dbReference type="OrthoDB" id="9795769at2"/>
<dbReference type="PANTHER" id="PTHR42945:SF9">
    <property type="entry name" value="HISTIDINE BIOSYNTHESIS BIFUNCTIONAL PROTEIN HISIE"/>
    <property type="match status" value="1"/>
</dbReference>
<evidence type="ECO:0000256" key="13">
    <source>
        <dbReference type="ARBA" id="ARBA00023102"/>
    </source>
</evidence>
<comment type="subcellular location">
    <subcellularLocation>
        <location evidence="3 15">Cytoplasm</location>
    </subcellularLocation>
</comment>
<accession>A0A1D4HFA1</accession>
<evidence type="ECO:0000313" key="17">
    <source>
        <dbReference type="EMBL" id="SCS35839.1"/>
    </source>
</evidence>
<dbReference type="UniPathway" id="UPA00031">
    <property type="reaction ID" value="UER00007"/>
</dbReference>
<keyword evidence="13 15" id="KW-0368">Histidine biosynthesis</keyword>
<evidence type="ECO:0000313" key="18">
    <source>
        <dbReference type="EMBL" id="SCS53750.1"/>
    </source>
</evidence>
<evidence type="ECO:0000256" key="5">
    <source>
        <dbReference type="ARBA" id="ARBA00005204"/>
    </source>
</evidence>
<dbReference type="GO" id="GO:0004635">
    <property type="term" value="F:phosphoribosyl-AMP cyclohydrolase activity"/>
    <property type="evidence" value="ECO:0007669"/>
    <property type="project" value="UniProtKB-UniRule"/>
</dbReference>
<evidence type="ECO:0000256" key="6">
    <source>
        <dbReference type="ARBA" id="ARBA00007731"/>
    </source>
</evidence>
<dbReference type="SUPFAM" id="SSF141734">
    <property type="entry name" value="HisI-like"/>
    <property type="match status" value="1"/>
</dbReference>
<evidence type="ECO:0000256" key="8">
    <source>
        <dbReference type="ARBA" id="ARBA00022490"/>
    </source>
</evidence>
<evidence type="ECO:0000256" key="7">
    <source>
        <dbReference type="ARBA" id="ARBA00008299"/>
    </source>
</evidence>
<dbReference type="NCBIfam" id="TIGR03188">
    <property type="entry name" value="histidine_hisI"/>
    <property type="match status" value="1"/>
</dbReference>
<comment type="pathway">
    <text evidence="5 15">Amino-acid biosynthesis; L-histidine biosynthesis; L-histidine from 5-phospho-alpha-D-ribose 1-diphosphate: step 2/9.</text>
</comment>
<comment type="similarity">
    <text evidence="7 15">In the N-terminal section; belongs to the PRA-CH family.</text>
</comment>
<organism evidence="18 20">
    <name type="scientific">Staphylococcus caeli</name>
    <dbReference type="NCBI Taxonomy" id="2201815"/>
    <lineage>
        <taxon>Bacteria</taxon>
        <taxon>Bacillati</taxon>
        <taxon>Bacillota</taxon>
        <taxon>Bacilli</taxon>
        <taxon>Bacillales</taxon>
        <taxon>Staphylococcaceae</taxon>
        <taxon>Staphylococcus</taxon>
    </lineage>
</organism>
<dbReference type="CDD" id="cd11534">
    <property type="entry name" value="NTP-PPase_HisIE_like"/>
    <property type="match status" value="1"/>
</dbReference>
<sequence length="210" mass="23795">MTLQQPDFSKGLIPAILQDVHTKDVLMLGYMNEAAYQKTLEDGIVCFYSRSKERLWTKGETSGHTQIVKNIHLDCDQDTLLIDVVPNGPTCHTGSQSCFKTTTSFQVQQLSETVATSAHANKDNSYTQYLLKEGLEKITKKLGEESFEVVIGAMKGEREEVTNEAADLMYHLFVLFHVLEIDFKDVEAVLGERHQTSNNFKGERDEIDEW</sequence>
<keyword evidence="8 15" id="KW-0963">Cytoplasm</keyword>
<keyword evidence="10 15" id="KW-0547">Nucleotide-binding</keyword>
<evidence type="ECO:0000256" key="14">
    <source>
        <dbReference type="ARBA" id="ARBA00023268"/>
    </source>
</evidence>
<evidence type="ECO:0000256" key="12">
    <source>
        <dbReference type="ARBA" id="ARBA00022840"/>
    </source>
</evidence>
<name>A0A1D4HFA1_9STAP</name>
<evidence type="ECO:0000313" key="20">
    <source>
        <dbReference type="Proteomes" id="UP000095768"/>
    </source>
</evidence>
<keyword evidence="9 15" id="KW-0028">Amino-acid biosynthesis</keyword>
<gene>
    <name evidence="18" type="primary">hisE</name>
    <name evidence="15" type="synonym">hisI</name>
    <name evidence="15" type="synonym">hisIE</name>
    <name evidence="18" type="ORF">SAMEA2297795_00641</name>
    <name evidence="17" type="ORF">SAMEA2297796_00317</name>
</gene>
<dbReference type="Gene3D" id="3.10.20.810">
    <property type="entry name" value="Phosphoribosyl-AMP cyclohydrolase"/>
    <property type="match status" value="1"/>
</dbReference>
<dbReference type="Pfam" id="PF01503">
    <property type="entry name" value="PRA-PH"/>
    <property type="match status" value="1"/>
</dbReference>
<dbReference type="EMBL" id="FMPG01000002">
    <property type="protein sequence ID" value="SCS53750.1"/>
    <property type="molecule type" value="Genomic_DNA"/>
</dbReference>
<dbReference type="InterPro" id="IPR038019">
    <property type="entry name" value="PRib_AMP_CycHydrolase_sf"/>
</dbReference>
<dbReference type="InterPro" id="IPR008179">
    <property type="entry name" value="HisE"/>
</dbReference>
<dbReference type="Proteomes" id="UP000095412">
    <property type="component" value="Unassembled WGS sequence"/>
</dbReference>
<dbReference type="InterPro" id="IPR002496">
    <property type="entry name" value="PRib_AMP_CycHydrolase_dom"/>
</dbReference>
<dbReference type="NCBIfam" id="NF000768">
    <property type="entry name" value="PRK00051.1"/>
    <property type="match status" value="1"/>
</dbReference>
<comment type="similarity">
    <text evidence="6 15">In the C-terminal section; belongs to the PRA-PH family.</text>
</comment>
<feature type="region of interest" description="Phosphoribosyl-AMP cyclohydrolase" evidence="15">
    <location>
        <begin position="1"/>
        <end position="106"/>
    </location>
</feature>
<dbReference type="Gene3D" id="1.10.287.1080">
    <property type="entry name" value="MazG-like"/>
    <property type="match status" value="1"/>
</dbReference>
<evidence type="ECO:0000256" key="9">
    <source>
        <dbReference type="ARBA" id="ARBA00022605"/>
    </source>
</evidence>
<dbReference type="GO" id="GO:0000105">
    <property type="term" value="P:L-histidine biosynthetic process"/>
    <property type="evidence" value="ECO:0007669"/>
    <property type="project" value="UniProtKB-UniRule"/>
</dbReference>
<dbReference type="SUPFAM" id="SSF101386">
    <property type="entry name" value="all-alpha NTP pyrophosphatases"/>
    <property type="match status" value="1"/>
</dbReference>
<dbReference type="InterPro" id="IPR023019">
    <property type="entry name" value="His_synth_HisIE"/>
</dbReference>
<dbReference type="RefSeq" id="WP_069994463.1">
    <property type="nucleotide sequence ID" value="NZ_FMPG01000002.1"/>
</dbReference>
<evidence type="ECO:0000256" key="10">
    <source>
        <dbReference type="ARBA" id="ARBA00022741"/>
    </source>
</evidence>
<keyword evidence="12 15" id="KW-0067">ATP-binding</keyword>